<dbReference type="NCBIfam" id="NF041591">
    <property type="entry name" value="CxxC_VVA0879"/>
    <property type="match status" value="1"/>
</dbReference>
<dbReference type="RefSeq" id="WP_023842421.1">
    <property type="nucleotide sequence ID" value="NC_022995.1"/>
</dbReference>
<sequence length="128" mass="13541">MKTFTLNEFHAACKAQAPSADLIVFKCPMCGTLQTARDLIAAGAGADLDAVEPYLGFSCIGRFTNAAAPRSKPDGEPCNWSLGGLFQTHTMEVVTPDGKRHPRFELADHEAAAAHRAAIEVVSTGDPA</sequence>
<accession>V5YNI0</accession>
<name>V5YNI0_9BURK</name>
<reference evidence="1" key="1">
    <citation type="journal article" date="2014" name="Microbiology">
        <title>A 2,4-dichlorophenoxyacetic acid degradation plasmid pM7012 discloses distribution of an unclassified megaplasmid group across bacterial species.</title>
        <authorList>
            <person name="Sakai Y."/>
            <person name="Ogawa N."/>
            <person name="Shimomura Y."/>
            <person name="Fujii T."/>
        </authorList>
    </citation>
    <scope>NUCLEOTIDE SEQUENCE</scope>
    <source>
        <strain evidence="1">M701</strain>
    </source>
</reference>
<dbReference type="AlphaFoldDB" id="V5YNI0"/>
<protein>
    <submittedName>
        <fullName evidence="1">Uncharacterized protein</fullName>
    </submittedName>
</protein>
<proteinExistence type="predicted"/>
<geneLocation type="plasmid" evidence="1">
    <name>pM7012</name>
</geneLocation>
<keyword evidence="1" id="KW-0614">Plasmid</keyword>
<organism evidence="1">
    <name type="scientific">Burkholderia sp. M701</name>
    <dbReference type="NCBI Taxonomy" id="326454"/>
    <lineage>
        <taxon>Bacteria</taxon>
        <taxon>Pseudomonadati</taxon>
        <taxon>Pseudomonadota</taxon>
        <taxon>Betaproteobacteria</taxon>
        <taxon>Burkholderiales</taxon>
        <taxon>Burkholderiaceae</taxon>
        <taxon>Burkholderia</taxon>
    </lineage>
</organism>
<reference evidence="1" key="2">
    <citation type="submission" date="2024-06" db="EMBL/GenBank/DDBJ databases">
        <authorList>
            <person name="Sakai Y."/>
            <person name="Fujii T."/>
        </authorList>
    </citation>
    <scope>NUCLEOTIDE SEQUENCE</scope>
    <source>
        <strain evidence="1">M701</strain>
        <plasmid evidence="1">pM7012</plasmid>
    </source>
</reference>
<dbReference type="InterPro" id="IPR048166">
    <property type="entry name" value="VVA0879-like"/>
</dbReference>
<dbReference type="EMBL" id="AB853026">
    <property type="protein sequence ID" value="BAO18878.1"/>
    <property type="molecule type" value="Genomic_DNA"/>
</dbReference>
<evidence type="ECO:0000313" key="1">
    <source>
        <dbReference type="EMBL" id="BAO18878.1"/>
    </source>
</evidence>